<organism evidence="2 3">
    <name type="scientific">Obba rivulosa</name>
    <dbReference type="NCBI Taxonomy" id="1052685"/>
    <lineage>
        <taxon>Eukaryota</taxon>
        <taxon>Fungi</taxon>
        <taxon>Dikarya</taxon>
        <taxon>Basidiomycota</taxon>
        <taxon>Agaricomycotina</taxon>
        <taxon>Agaricomycetes</taxon>
        <taxon>Polyporales</taxon>
        <taxon>Gelatoporiaceae</taxon>
        <taxon>Obba</taxon>
    </lineage>
</organism>
<keyword evidence="3" id="KW-1185">Reference proteome</keyword>
<evidence type="ECO:0000313" key="2">
    <source>
        <dbReference type="EMBL" id="OCH86121.1"/>
    </source>
</evidence>
<dbReference type="Proteomes" id="UP000250043">
    <property type="component" value="Unassembled WGS sequence"/>
</dbReference>
<evidence type="ECO:0000256" key="1">
    <source>
        <dbReference type="SAM" id="MobiDB-lite"/>
    </source>
</evidence>
<gene>
    <name evidence="2" type="ORF">OBBRIDRAFT_797498</name>
</gene>
<sequence>MIETVSVMHSPPRKPARRRRSRNASSSSATSYDMPRTPMDAYSGLDAGRLGRGFSVIKMKSRCASSEDADVFRSMTGAEEIEPISVSDSGSKTPVPLPTWLCETVSTLGVKHPLRVILPRPSVPDAAHEYISDKSSHAELQDSEESIFAFSVANLEDPRYTGIPNQPMLPEQHTVPQLQQHIITQHASSSPPRNNLLHIADPISYNDDSSLSVLGGPLLKDYPVSFSNDRVPYSSAGPAPFNQLDTGAGPEVRLALSRSPVDLFQNVNIDSLVEDAEAHDSTPFSRPGPLAQSHDCSFDNTLRPMHQQTGLEFQPLPPYPKILECTQFPSAPLASFSPHLVSSNVAVAHVERLDIFQSDPQDNPQEELTKQYGFVSSLEYSLTPPVPPDVFSEETDQVKPFSTPGPVHMRNSPFKFYFDDPAEDPCMSDPLQEADYALALDYGVDIVQDWEREDVDVDDETAVGVLDAEADNVCDDPEPTLLSFTHDDTPTTYSANVAAERDLKTSKRRSRAAVYSNQSPRHLLDSHPSDDSFRWILSDGSDPVQNYDMNITNKAHDGDDAVRNGSAGAPLAPSFAPAPGIYISPLREREVKPETIKNINSAGGTDDIQKPDGPVHVNAVNMVYLQVRLSLFWTVLIHDPQNIKSQDNQASMHASVMPEGTVGEIASEKMRIKPPETPSVRVDGTDSQGTKKTSSMTSHHPPCGSSQESNDSIESWTLEDQVENPLDPADEIERL</sequence>
<feature type="compositionally biased region" description="Polar residues" evidence="1">
    <location>
        <begin position="685"/>
        <end position="715"/>
    </location>
</feature>
<dbReference type="EMBL" id="KV722543">
    <property type="protein sequence ID" value="OCH86121.1"/>
    <property type="molecule type" value="Genomic_DNA"/>
</dbReference>
<feature type="compositionally biased region" description="Basic residues" evidence="1">
    <location>
        <begin position="11"/>
        <end position="22"/>
    </location>
</feature>
<dbReference type="AlphaFoldDB" id="A0A8E2AKD8"/>
<feature type="region of interest" description="Disordered" evidence="1">
    <location>
        <begin position="502"/>
        <end position="525"/>
    </location>
</feature>
<name>A0A8E2AKD8_9APHY</name>
<dbReference type="OrthoDB" id="3033167at2759"/>
<evidence type="ECO:0000313" key="3">
    <source>
        <dbReference type="Proteomes" id="UP000250043"/>
    </source>
</evidence>
<protein>
    <submittedName>
        <fullName evidence="2">Uncharacterized protein</fullName>
    </submittedName>
</protein>
<feature type="region of interest" description="Disordered" evidence="1">
    <location>
        <begin position="667"/>
        <end position="735"/>
    </location>
</feature>
<accession>A0A8E2AKD8</accession>
<feature type="region of interest" description="Disordered" evidence="1">
    <location>
        <begin position="1"/>
        <end position="38"/>
    </location>
</feature>
<reference evidence="2 3" key="1">
    <citation type="submission" date="2016-07" db="EMBL/GenBank/DDBJ databases">
        <title>Draft genome of the white-rot fungus Obba rivulosa 3A-2.</title>
        <authorList>
            <consortium name="DOE Joint Genome Institute"/>
            <person name="Miettinen O."/>
            <person name="Riley R."/>
            <person name="Acob R."/>
            <person name="Barry K."/>
            <person name="Cullen D."/>
            <person name="De Vries R."/>
            <person name="Hainaut M."/>
            <person name="Hatakka A."/>
            <person name="Henrissat B."/>
            <person name="Hilden K."/>
            <person name="Kuo R."/>
            <person name="Labutti K."/>
            <person name="Lipzen A."/>
            <person name="Makela M.R."/>
            <person name="Sandor L."/>
            <person name="Spatafora J.W."/>
            <person name="Grigoriev I.V."/>
            <person name="Hibbett D.S."/>
        </authorList>
    </citation>
    <scope>NUCLEOTIDE SEQUENCE [LARGE SCALE GENOMIC DNA]</scope>
    <source>
        <strain evidence="2 3">3A-2</strain>
    </source>
</reference>
<proteinExistence type="predicted"/>